<protein>
    <submittedName>
        <fullName evidence="2">HotDog domain-containing protein</fullName>
    </submittedName>
</protein>
<dbReference type="InterPro" id="IPR006683">
    <property type="entry name" value="Thioestr_dom"/>
</dbReference>
<dbReference type="Pfam" id="PF03061">
    <property type="entry name" value="4HBT"/>
    <property type="match status" value="1"/>
</dbReference>
<reference evidence="2" key="1">
    <citation type="journal article" date="2020" name="Stud. Mycol.">
        <title>101 Dothideomycetes genomes: a test case for predicting lifestyles and emergence of pathogens.</title>
        <authorList>
            <person name="Haridas S."/>
            <person name="Albert R."/>
            <person name="Binder M."/>
            <person name="Bloem J."/>
            <person name="Labutti K."/>
            <person name="Salamov A."/>
            <person name="Andreopoulos B."/>
            <person name="Baker S."/>
            <person name="Barry K."/>
            <person name="Bills G."/>
            <person name="Bluhm B."/>
            <person name="Cannon C."/>
            <person name="Castanera R."/>
            <person name="Culley D."/>
            <person name="Daum C."/>
            <person name="Ezra D."/>
            <person name="Gonzalez J."/>
            <person name="Henrissat B."/>
            <person name="Kuo A."/>
            <person name="Liang C."/>
            <person name="Lipzen A."/>
            <person name="Lutzoni F."/>
            <person name="Magnuson J."/>
            <person name="Mondo S."/>
            <person name="Nolan M."/>
            <person name="Ohm R."/>
            <person name="Pangilinan J."/>
            <person name="Park H.-J."/>
            <person name="Ramirez L."/>
            <person name="Alfaro M."/>
            <person name="Sun H."/>
            <person name="Tritt A."/>
            <person name="Yoshinaga Y."/>
            <person name="Zwiers L.-H."/>
            <person name="Turgeon B."/>
            <person name="Goodwin S."/>
            <person name="Spatafora J."/>
            <person name="Crous P."/>
            <person name="Grigoriev I."/>
        </authorList>
    </citation>
    <scope>NUCLEOTIDE SEQUENCE</scope>
    <source>
        <strain evidence="2">CBS 113389</strain>
    </source>
</reference>
<feature type="domain" description="Thioesterase" evidence="1">
    <location>
        <begin position="89"/>
        <end position="179"/>
    </location>
</feature>
<evidence type="ECO:0000313" key="2">
    <source>
        <dbReference type="EMBL" id="KAF2484804.1"/>
    </source>
</evidence>
<dbReference type="Gene3D" id="3.10.129.10">
    <property type="entry name" value="Hotdog Thioesterase"/>
    <property type="match status" value="1"/>
</dbReference>
<accession>A0A6A6PYI7</accession>
<dbReference type="PANTHER" id="PTHR47260:SF6">
    <property type="entry name" value="THIOESTERASE DOMAIN-CONTAINING PROTEIN"/>
    <property type="match status" value="1"/>
</dbReference>
<dbReference type="AlphaFoldDB" id="A0A6A6PYI7"/>
<organism evidence="2 3">
    <name type="scientific">Neohortaea acidophila</name>
    <dbReference type="NCBI Taxonomy" id="245834"/>
    <lineage>
        <taxon>Eukaryota</taxon>
        <taxon>Fungi</taxon>
        <taxon>Dikarya</taxon>
        <taxon>Ascomycota</taxon>
        <taxon>Pezizomycotina</taxon>
        <taxon>Dothideomycetes</taxon>
        <taxon>Dothideomycetidae</taxon>
        <taxon>Mycosphaerellales</taxon>
        <taxon>Teratosphaeriaceae</taxon>
        <taxon>Neohortaea</taxon>
    </lineage>
</organism>
<gene>
    <name evidence="2" type="ORF">BDY17DRAFT_135874</name>
</gene>
<dbReference type="CDD" id="cd03443">
    <property type="entry name" value="PaaI_thioesterase"/>
    <property type="match status" value="1"/>
</dbReference>
<dbReference type="InterPro" id="IPR052061">
    <property type="entry name" value="PTE-AB_protein"/>
</dbReference>
<dbReference type="Proteomes" id="UP000799767">
    <property type="component" value="Unassembled WGS sequence"/>
</dbReference>
<dbReference type="PANTHER" id="PTHR47260">
    <property type="entry name" value="UPF0644 PROTEIN PB2B4.06"/>
    <property type="match status" value="1"/>
</dbReference>
<keyword evidence="3" id="KW-1185">Reference proteome</keyword>
<dbReference type="RefSeq" id="XP_033591373.1">
    <property type="nucleotide sequence ID" value="XM_033729463.1"/>
</dbReference>
<dbReference type="EMBL" id="MU001634">
    <property type="protein sequence ID" value="KAF2484804.1"/>
    <property type="molecule type" value="Genomic_DNA"/>
</dbReference>
<name>A0A6A6PYI7_9PEZI</name>
<dbReference type="OrthoDB" id="506431at2759"/>
<proteinExistence type="predicted"/>
<dbReference type="GeneID" id="54470465"/>
<dbReference type="SUPFAM" id="SSF54637">
    <property type="entry name" value="Thioesterase/thiol ester dehydrase-isomerase"/>
    <property type="match status" value="1"/>
</dbReference>
<evidence type="ECO:0000313" key="3">
    <source>
        <dbReference type="Proteomes" id="UP000799767"/>
    </source>
</evidence>
<sequence length="209" mass="23171">MAPQDSRATFLRIPWAATLLKQPNTICRVPNSRESKSSTEDSLFAEILKGPRTLRSCLVFYQKPPADKEWVEDVSVLFTLGNGMNGHPNVLHGGIVAALLDEAMGMLQGCNHERRHMSAVAKGKADGELPPQPNASYTATFQINYLKPVQTPGALIVSTRYLKRDGRKTWVYAEIKQRENIGEDYDGDEVVCATGEALFIEPKPKKSKL</sequence>
<dbReference type="InterPro" id="IPR029069">
    <property type="entry name" value="HotDog_dom_sf"/>
</dbReference>
<evidence type="ECO:0000259" key="1">
    <source>
        <dbReference type="Pfam" id="PF03061"/>
    </source>
</evidence>